<accession>A0AAD6M6B9</accession>
<keyword evidence="2" id="KW-1185">Reference proteome</keyword>
<gene>
    <name evidence="1" type="ORF">NC653_027716</name>
</gene>
<proteinExistence type="predicted"/>
<evidence type="ECO:0000313" key="1">
    <source>
        <dbReference type="EMBL" id="KAJ6979651.1"/>
    </source>
</evidence>
<evidence type="ECO:0000313" key="2">
    <source>
        <dbReference type="Proteomes" id="UP001164929"/>
    </source>
</evidence>
<dbReference type="Proteomes" id="UP001164929">
    <property type="component" value="Chromosome 11"/>
</dbReference>
<reference evidence="1" key="1">
    <citation type="journal article" date="2023" name="Mol. Ecol. Resour.">
        <title>Chromosome-level genome assembly of a triploid poplar Populus alba 'Berolinensis'.</title>
        <authorList>
            <person name="Chen S."/>
            <person name="Yu Y."/>
            <person name="Wang X."/>
            <person name="Wang S."/>
            <person name="Zhang T."/>
            <person name="Zhou Y."/>
            <person name="He R."/>
            <person name="Meng N."/>
            <person name="Wang Y."/>
            <person name="Liu W."/>
            <person name="Liu Z."/>
            <person name="Liu J."/>
            <person name="Guo Q."/>
            <person name="Huang H."/>
            <person name="Sederoff R.R."/>
            <person name="Wang G."/>
            <person name="Qu G."/>
            <person name="Chen S."/>
        </authorList>
    </citation>
    <scope>NUCLEOTIDE SEQUENCE</scope>
    <source>
        <strain evidence="1">SC-2020</strain>
    </source>
</reference>
<dbReference type="AlphaFoldDB" id="A0AAD6M6B9"/>
<dbReference type="EMBL" id="JAQIZT010000011">
    <property type="protein sequence ID" value="KAJ6979651.1"/>
    <property type="molecule type" value="Genomic_DNA"/>
</dbReference>
<organism evidence="1 2">
    <name type="scientific">Populus alba x Populus x berolinensis</name>
    <dbReference type="NCBI Taxonomy" id="444605"/>
    <lineage>
        <taxon>Eukaryota</taxon>
        <taxon>Viridiplantae</taxon>
        <taxon>Streptophyta</taxon>
        <taxon>Embryophyta</taxon>
        <taxon>Tracheophyta</taxon>
        <taxon>Spermatophyta</taxon>
        <taxon>Magnoliopsida</taxon>
        <taxon>eudicotyledons</taxon>
        <taxon>Gunneridae</taxon>
        <taxon>Pentapetalae</taxon>
        <taxon>rosids</taxon>
        <taxon>fabids</taxon>
        <taxon>Malpighiales</taxon>
        <taxon>Salicaceae</taxon>
        <taxon>Saliceae</taxon>
        <taxon>Populus</taxon>
    </lineage>
</organism>
<protein>
    <submittedName>
        <fullName evidence="1">Uncharacterized protein</fullName>
    </submittedName>
</protein>
<name>A0AAD6M6B9_9ROSI</name>
<comment type="caution">
    <text evidence="1">The sequence shown here is derived from an EMBL/GenBank/DDBJ whole genome shotgun (WGS) entry which is preliminary data.</text>
</comment>
<sequence>MVFLLSLVGPRNSFFPWRETRFWRHLKGCKEKVIRCRKRSSYQSCGAVNSHIHLELLSPSPGSV</sequence>